<feature type="compositionally biased region" description="Polar residues" evidence="1">
    <location>
        <begin position="35"/>
        <end position="45"/>
    </location>
</feature>
<name>A0ABY6MVC5_9BURK</name>
<evidence type="ECO:0000313" key="2">
    <source>
        <dbReference type="EMBL" id="UZD55960.1"/>
    </source>
</evidence>
<dbReference type="InterPro" id="IPR006311">
    <property type="entry name" value="TAT_signal"/>
</dbReference>
<dbReference type="PROSITE" id="PS51318">
    <property type="entry name" value="TAT"/>
    <property type="match status" value="1"/>
</dbReference>
<feature type="region of interest" description="Disordered" evidence="1">
    <location>
        <begin position="30"/>
        <end position="52"/>
    </location>
</feature>
<accession>A0ABY6MVC5</accession>
<gene>
    <name evidence="2" type="ORF">OMP39_05100</name>
</gene>
<proteinExistence type="predicted"/>
<sequence length="68" mass="7383">MSQAQEKLTRRRLFAGAGAAGALAAVAAALPSRPAQEQTPPQAENTAEAREGYRLTEHVQRYYQTARV</sequence>
<evidence type="ECO:0000256" key="1">
    <source>
        <dbReference type="SAM" id="MobiDB-lite"/>
    </source>
</evidence>
<dbReference type="RefSeq" id="WP_264893713.1">
    <property type="nucleotide sequence ID" value="NZ_CP110257.1"/>
</dbReference>
<evidence type="ECO:0000313" key="3">
    <source>
        <dbReference type="Proteomes" id="UP001163266"/>
    </source>
</evidence>
<reference evidence="2" key="1">
    <citation type="submission" date="2022-10" db="EMBL/GenBank/DDBJ databases">
        <title>Complete genome sequence of Schlegelella aquatica LMG 23380.</title>
        <authorList>
            <person name="Musilova J."/>
            <person name="Kourilova X."/>
            <person name="Bezdicek M."/>
            <person name="Hermankova K."/>
            <person name="Obruca S."/>
            <person name="Sedlar K."/>
        </authorList>
    </citation>
    <scope>NUCLEOTIDE SEQUENCE</scope>
    <source>
        <strain evidence="2">LMG 23380</strain>
    </source>
</reference>
<organism evidence="2 3">
    <name type="scientific">Caldimonas aquatica</name>
    <dbReference type="NCBI Taxonomy" id="376175"/>
    <lineage>
        <taxon>Bacteria</taxon>
        <taxon>Pseudomonadati</taxon>
        <taxon>Pseudomonadota</taxon>
        <taxon>Betaproteobacteria</taxon>
        <taxon>Burkholderiales</taxon>
        <taxon>Sphaerotilaceae</taxon>
        <taxon>Caldimonas</taxon>
    </lineage>
</organism>
<dbReference type="EMBL" id="CP110257">
    <property type="protein sequence ID" value="UZD55960.1"/>
    <property type="molecule type" value="Genomic_DNA"/>
</dbReference>
<dbReference type="PIRSF" id="PIRSF036704">
    <property type="entry name" value="UCP036704"/>
    <property type="match status" value="1"/>
</dbReference>
<dbReference type="InterPro" id="IPR014177">
    <property type="entry name" value="Formate_DH_TAT-contain"/>
</dbReference>
<dbReference type="Proteomes" id="UP001163266">
    <property type="component" value="Chromosome"/>
</dbReference>
<keyword evidence="3" id="KW-1185">Reference proteome</keyword>
<protein>
    <submittedName>
        <fullName evidence="2">Formate dehydrogenase</fullName>
    </submittedName>
</protein>